<feature type="modified residue" description="4-aspartylphosphate" evidence="1">
    <location>
        <position position="62"/>
    </location>
</feature>
<protein>
    <recommendedName>
        <fullName evidence="2">Response regulatory domain-containing protein</fullName>
    </recommendedName>
</protein>
<dbReference type="InterPro" id="IPR011006">
    <property type="entry name" value="CheY-like_superfamily"/>
</dbReference>
<sequence length="130" mass="14030">MSSIHAYPAVHGNLLVLEDDLDLAPLLKEVLVMAGYDVHLVRTVRDAKVRIGRGALAAAVLDWGIFGGNAKEVADELRTARVPYVFASASNPSELPADHRWAPFFSKPYPITSLINAVEESRLSGVPIPG</sequence>
<dbReference type="RefSeq" id="WP_311183950.1">
    <property type="nucleotide sequence ID" value="NZ_CP115543.1"/>
</dbReference>
<dbReference type="Gene3D" id="3.40.50.2300">
    <property type="match status" value="1"/>
</dbReference>
<dbReference type="InterPro" id="IPR001789">
    <property type="entry name" value="Sig_transdc_resp-reg_receiver"/>
</dbReference>
<evidence type="ECO:0000256" key="1">
    <source>
        <dbReference type="PROSITE-ProRule" id="PRU00169"/>
    </source>
</evidence>
<name>A0ABY9YGZ0_9GAMM</name>
<reference evidence="3 4" key="1">
    <citation type="submission" date="2022-12" db="EMBL/GenBank/DDBJ databases">
        <title>Two new species, Stenotrophomonas aracearum and Stenotrophomonas oahuensis, isolated from Anthurium (Araceae family) in Hawaii.</title>
        <authorList>
            <person name="Chunag S.C."/>
            <person name="Dobhal S."/>
            <person name="Alvarez A."/>
            <person name="Arif M."/>
        </authorList>
    </citation>
    <scope>NUCLEOTIDE SEQUENCE [LARGE SCALE GENOMIC DNA]</scope>
    <source>
        <strain evidence="3 4">A5588</strain>
    </source>
</reference>
<proteinExistence type="predicted"/>
<evidence type="ECO:0000313" key="4">
    <source>
        <dbReference type="Proteomes" id="UP001305421"/>
    </source>
</evidence>
<keyword evidence="1" id="KW-0597">Phosphoprotein</keyword>
<dbReference type="SUPFAM" id="SSF52172">
    <property type="entry name" value="CheY-like"/>
    <property type="match status" value="1"/>
</dbReference>
<feature type="domain" description="Response regulatory" evidence="2">
    <location>
        <begin position="13"/>
        <end position="122"/>
    </location>
</feature>
<organism evidence="3 4">
    <name type="scientific">Stenotrophomonas aracearum</name>
    <dbReference type="NCBI Taxonomy" id="3003272"/>
    <lineage>
        <taxon>Bacteria</taxon>
        <taxon>Pseudomonadati</taxon>
        <taxon>Pseudomonadota</taxon>
        <taxon>Gammaproteobacteria</taxon>
        <taxon>Lysobacterales</taxon>
        <taxon>Lysobacteraceae</taxon>
        <taxon>Stenotrophomonas</taxon>
    </lineage>
</organism>
<evidence type="ECO:0000259" key="2">
    <source>
        <dbReference type="PROSITE" id="PS50110"/>
    </source>
</evidence>
<accession>A0ABY9YGZ0</accession>
<dbReference type="EMBL" id="CP115543">
    <property type="protein sequence ID" value="WNH49604.1"/>
    <property type="molecule type" value="Genomic_DNA"/>
</dbReference>
<gene>
    <name evidence="3" type="ORF">PDM28_04610</name>
</gene>
<dbReference type="Proteomes" id="UP001305421">
    <property type="component" value="Chromosome"/>
</dbReference>
<evidence type="ECO:0000313" key="3">
    <source>
        <dbReference type="EMBL" id="WNH49604.1"/>
    </source>
</evidence>
<keyword evidence="4" id="KW-1185">Reference proteome</keyword>
<dbReference type="PROSITE" id="PS50110">
    <property type="entry name" value="RESPONSE_REGULATORY"/>
    <property type="match status" value="1"/>
</dbReference>